<dbReference type="EMBL" id="NHYE01005009">
    <property type="protein sequence ID" value="PPQ79285.1"/>
    <property type="molecule type" value="Genomic_DNA"/>
</dbReference>
<evidence type="ECO:0000313" key="5">
    <source>
        <dbReference type="Proteomes" id="UP000284706"/>
    </source>
</evidence>
<organism evidence="4 5">
    <name type="scientific">Gymnopilus dilepis</name>
    <dbReference type="NCBI Taxonomy" id="231916"/>
    <lineage>
        <taxon>Eukaryota</taxon>
        <taxon>Fungi</taxon>
        <taxon>Dikarya</taxon>
        <taxon>Basidiomycota</taxon>
        <taxon>Agaricomycotina</taxon>
        <taxon>Agaricomycetes</taxon>
        <taxon>Agaricomycetidae</taxon>
        <taxon>Agaricales</taxon>
        <taxon>Agaricineae</taxon>
        <taxon>Hymenogastraceae</taxon>
        <taxon>Gymnopilus</taxon>
    </lineage>
</organism>
<sequence length="647" mass="73866">METLPYPPEPDTNWPVHLRQAYRKINDIYHTAAGYLASQSYDAHRLRFYILRIDQEVYPLLLTLQDAIPEHEIVLSGWLVQIAALLAELRNIMEETIEEHVDNEAGAEKNYWLPDVVTVEHTGRSGRPRKLVNEEVLRHALEQNISISKIARSLHMTRNTLKTRMSELGLESQRYSAIADHELDEIVSRFLKERPRAGRRYVMGHLKGEHNIRVPQRRVIASLSRVNKVGNELKKQETAQTLRPDYIVDRPHSLWHIDGHHKLITWGIVIHGIVDGYSRKVTGLRASTSNSSKVVAALFIDAIQAHGIPSRVRGDRGGENKDVSILMILLRGVKRGSFSWGKSTSNTRIERMWGNIGAFFARDWRAFFLRLERRHLLDRRNRSHIWLLHYLFLDQINDDCDTFVMTWNNHPIGGKGKDMTPNQIEFDGMLAHGIYQSPESRPGFNFDELKAYYEQLFGSDSDSDGSEFESDSDDDGIDSEYSEDDGNDSDSDLSSTDEQDSQQGDDSMMEDVNESSGPSDSETEDDATSSASPHLNYSLEEEARSSADANIANPPIHVRKSACPFDRNEMETFEHELQGRIARGKLPHGYGVRPSELGPRGYESSESIPLGRRGRTVTLELENEIWRPRAEEWCQALHVMDRMLNNM</sequence>
<dbReference type="SUPFAM" id="SSF53098">
    <property type="entry name" value="Ribonuclease H-like"/>
    <property type="match status" value="1"/>
</dbReference>
<dbReference type="GO" id="GO:0015074">
    <property type="term" value="P:DNA integration"/>
    <property type="evidence" value="ECO:0007669"/>
    <property type="project" value="InterPro"/>
</dbReference>
<protein>
    <recommendedName>
        <fullName evidence="3">Integrase catalytic domain-containing protein</fullName>
    </recommendedName>
</protein>
<dbReference type="PANTHER" id="PTHR46791">
    <property type="entry name" value="EXPRESSED PROTEIN"/>
    <property type="match status" value="1"/>
</dbReference>
<feature type="region of interest" description="Disordered" evidence="2">
    <location>
        <begin position="458"/>
        <end position="533"/>
    </location>
</feature>
<dbReference type="OrthoDB" id="3353107at2759"/>
<reference evidence="4 5" key="1">
    <citation type="journal article" date="2018" name="Evol. Lett.">
        <title>Horizontal gene cluster transfer increased hallucinogenic mushroom diversity.</title>
        <authorList>
            <person name="Reynolds H.T."/>
            <person name="Vijayakumar V."/>
            <person name="Gluck-Thaler E."/>
            <person name="Korotkin H.B."/>
            <person name="Matheny P.B."/>
            <person name="Slot J.C."/>
        </authorList>
    </citation>
    <scope>NUCLEOTIDE SEQUENCE [LARGE SCALE GENOMIC DNA]</scope>
    <source>
        <strain evidence="4 5">SRW20</strain>
    </source>
</reference>
<dbReference type="InterPro" id="IPR012337">
    <property type="entry name" value="RNaseH-like_sf"/>
</dbReference>
<feature type="compositionally biased region" description="Acidic residues" evidence="2">
    <location>
        <begin position="461"/>
        <end position="500"/>
    </location>
</feature>
<dbReference type="GO" id="GO:0005634">
    <property type="term" value="C:nucleus"/>
    <property type="evidence" value="ECO:0007669"/>
    <property type="project" value="UniProtKB-ARBA"/>
</dbReference>
<evidence type="ECO:0000313" key="4">
    <source>
        <dbReference type="EMBL" id="PPQ79285.1"/>
    </source>
</evidence>
<dbReference type="InterPro" id="IPR058913">
    <property type="entry name" value="Integrase_dom_put"/>
</dbReference>
<dbReference type="PANTHER" id="PTHR46791:SF5">
    <property type="entry name" value="CLR5 DOMAIN-CONTAINING PROTEIN-RELATED"/>
    <property type="match status" value="1"/>
</dbReference>
<feature type="region of interest" description="Disordered" evidence="2">
    <location>
        <begin position="585"/>
        <end position="608"/>
    </location>
</feature>
<keyword evidence="1" id="KW-0694">RNA-binding</keyword>
<evidence type="ECO:0000256" key="2">
    <source>
        <dbReference type="SAM" id="MobiDB-lite"/>
    </source>
</evidence>
<name>A0A409WL86_9AGAR</name>
<accession>A0A409WL86</accession>
<dbReference type="InterPro" id="IPR001584">
    <property type="entry name" value="Integrase_cat-core"/>
</dbReference>
<dbReference type="Gene3D" id="3.30.420.10">
    <property type="entry name" value="Ribonuclease H-like superfamily/Ribonuclease H"/>
    <property type="match status" value="1"/>
</dbReference>
<proteinExistence type="predicted"/>
<dbReference type="Proteomes" id="UP000284706">
    <property type="component" value="Unassembled WGS sequence"/>
</dbReference>
<dbReference type="InParanoid" id="A0A409WL86"/>
<feature type="domain" description="Integrase catalytic" evidence="3">
    <location>
        <begin position="247"/>
        <end position="429"/>
    </location>
</feature>
<dbReference type="PROSITE" id="PS50994">
    <property type="entry name" value="INTEGRASE"/>
    <property type="match status" value="1"/>
</dbReference>
<evidence type="ECO:0000259" key="3">
    <source>
        <dbReference type="PROSITE" id="PS50994"/>
    </source>
</evidence>
<gene>
    <name evidence="4" type="ORF">CVT26_001058</name>
</gene>
<dbReference type="AlphaFoldDB" id="A0A409WL86"/>
<comment type="caution">
    <text evidence="4">The sequence shown here is derived from an EMBL/GenBank/DDBJ whole genome shotgun (WGS) entry which is preliminary data.</text>
</comment>
<evidence type="ECO:0000256" key="1">
    <source>
        <dbReference type="ARBA" id="ARBA00022884"/>
    </source>
</evidence>
<dbReference type="Pfam" id="PF24764">
    <property type="entry name" value="rva_4"/>
    <property type="match status" value="1"/>
</dbReference>
<dbReference type="GO" id="GO:0003723">
    <property type="term" value="F:RNA binding"/>
    <property type="evidence" value="ECO:0007669"/>
    <property type="project" value="UniProtKB-KW"/>
</dbReference>
<keyword evidence="5" id="KW-1185">Reference proteome</keyword>
<dbReference type="InterPro" id="IPR036397">
    <property type="entry name" value="RNaseH_sf"/>
</dbReference>